<sequence length="177" mass="19999">MSASSNANIVIPEDSLKEQEEIKQATRMTLKEVHNLTTQKENYHPRSILVHKKVNDTTAIKGPTEPKRIKTMASKSVQTYMQEEYDIVAGKPSADYWNQIAEERRKALEETLDENFNLRINIAKLKANLDQARIAINDLTTLAETLTEILGEKNQSFQAKEVDDSGIAHLNDSDSDD</sequence>
<dbReference type="Gene3D" id="1.20.5.1180">
    <property type="entry name" value="Geminin coiled-coil domain"/>
    <property type="match status" value="1"/>
</dbReference>
<evidence type="ECO:0000313" key="3">
    <source>
        <dbReference type="Proteomes" id="UP000075880"/>
    </source>
</evidence>
<reference evidence="2" key="2">
    <citation type="submission" date="2022-08" db="UniProtKB">
        <authorList>
            <consortium name="EnsemblMetazoa"/>
        </authorList>
    </citation>
    <scope>IDENTIFICATION</scope>
    <source>
        <strain evidence="2">EBRO</strain>
    </source>
</reference>
<dbReference type="EnsemblMetazoa" id="AATE005324-RA">
    <property type="protein sequence ID" value="AATE005324-PA.1"/>
    <property type="gene ID" value="AATE005324"/>
</dbReference>
<dbReference type="OrthoDB" id="10043826at2759"/>
<protein>
    <recommendedName>
        <fullName evidence="4">Geminin</fullName>
    </recommendedName>
</protein>
<dbReference type="EnsemblMetazoa" id="ENSAATROPT009502">
    <property type="protein sequence ID" value="ENSAATROPP008601"/>
    <property type="gene ID" value="ENSAATROPG007735"/>
</dbReference>
<dbReference type="STRING" id="41427.A0A182ITR1"/>
<reference evidence="3" key="1">
    <citation type="submission" date="2021-09" db="EMBL/GenBank/DDBJ databases">
        <authorList>
            <consortium name="Infravec"/>
            <person name="Campbell I L."/>
            <person name="Maslen G."/>
            <person name="Yates A."/>
        </authorList>
    </citation>
    <scope>NUCLEOTIDE SEQUENCE [LARGE SCALE GENOMIC DNA]</scope>
    <source>
        <strain evidence="3">Infravec2 EBRE</strain>
    </source>
</reference>
<evidence type="ECO:0000313" key="2">
    <source>
        <dbReference type="EnsemblMetazoa" id="AATE005324-PA.1"/>
    </source>
</evidence>
<accession>A0A182ITR1</accession>
<dbReference type="Proteomes" id="UP000075880">
    <property type="component" value="Unassembled WGS sequence"/>
</dbReference>
<keyword evidence="1" id="KW-0175">Coiled coil</keyword>
<dbReference type="SUPFAM" id="SSF111469">
    <property type="entry name" value="Geminin coiled-coil domain"/>
    <property type="match status" value="1"/>
</dbReference>
<evidence type="ECO:0008006" key="4">
    <source>
        <dbReference type="Google" id="ProtNLM"/>
    </source>
</evidence>
<evidence type="ECO:0000256" key="1">
    <source>
        <dbReference type="SAM" id="Coils"/>
    </source>
</evidence>
<dbReference type="VEuPathDB" id="VectorBase:AATE005324"/>
<dbReference type="Pfam" id="PF07412">
    <property type="entry name" value="Geminin"/>
    <property type="match status" value="1"/>
</dbReference>
<name>A0A182ITR1_ANOAO</name>
<dbReference type="InterPro" id="IPR022786">
    <property type="entry name" value="Geminin/Multicilin"/>
</dbReference>
<dbReference type="AlphaFoldDB" id="A0A182ITR1"/>
<proteinExistence type="predicted"/>
<feature type="coiled-coil region" evidence="1">
    <location>
        <begin position="98"/>
        <end position="142"/>
    </location>
</feature>
<keyword evidence="3" id="KW-1185">Reference proteome</keyword>
<dbReference type="GO" id="GO:0006275">
    <property type="term" value="P:regulation of DNA replication"/>
    <property type="evidence" value="ECO:0007669"/>
    <property type="project" value="InterPro"/>
</dbReference>
<organism evidence="2">
    <name type="scientific">Anopheles atroparvus</name>
    <name type="common">European mosquito</name>
    <dbReference type="NCBI Taxonomy" id="41427"/>
    <lineage>
        <taxon>Eukaryota</taxon>
        <taxon>Metazoa</taxon>
        <taxon>Ecdysozoa</taxon>
        <taxon>Arthropoda</taxon>
        <taxon>Hexapoda</taxon>
        <taxon>Insecta</taxon>
        <taxon>Pterygota</taxon>
        <taxon>Neoptera</taxon>
        <taxon>Endopterygota</taxon>
        <taxon>Diptera</taxon>
        <taxon>Nematocera</taxon>
        <taxon>Culicoidea</taxon>
        <taxon>Culicidae</taxon>
        <taxon>Anophelinae</taxon>
        <taxon>Anopheles</taxon>
    </lineage>
</organism>